<protein>
    <recommendedName>
        <fullName evidence="11">Ribose-phosphate pyrophosphokinase</fullName>
        <shortName evidence="11">RPPK</shortName>
        <ecNumber evidence="11">2.7.6.1</ecNumber>
    </recommendedName>
    <alternativeName>
        <fullName evidence="11">5-phospho-D-ribosyl alpha-1-diphosphate synthase</fullName>
    </alternativeName>
    <alternativeName>
        <fullName evidence="11">Phosphoribosyl diphosphate synthase</fullName>
    </alternativeName>
    <alternativeName>
        <fullName evidence="11">Phosphoribosyl pyrophosphate synthase</fullName>
        <shortName evidence="11">P-Rib-PP synthase</shortName>
        <shortName evidence="11">PRPP synthase</shortName>
        <shortName evidence="11">PRPPase</shortName>
    </alternativeName>
</protein>
<evidence type="ECO:0000313" key="14">
    <source>
        <dbReference type="EMBL" id="AUB54701.1"/>
    </source>
</evidence>
<dbReference type="UniPathway" id="UPA00087">
    <property type="reaction ID" value="UER00172"/>
</dbReference>
<reference evidence="16 19" key="2">
    <citation type="submission" date="2020-04" db="EMBL/GenBank/DDBJ databases">
        <title>Draft genome of Methanobacterium subterraneum isolated from animal feces.</title>
        <authorList>
            <person name="Ouboter H.T."/>
            <person name="Berger S."/>
            <person name="Gungor E."/>
            <person name="Jetten M.S.M."/>
            <person name="Welte C.U."/>
        </authorList>
    </citation>
    <scope>NUCLEOTIDE SEQUENCE [LARGE SCALE GENOMIC DNA]</scope>
    <source>
        <strain evidence="16">HO_2020</strain>
    </source>
</reference>
<evidence type="ECO:0000313" key="18">
    <source>
        <dbReference type="Proteomes" id="UP000232806"/>
    </source>
</evidence>
<dbReference type="GO" id="GO:0000287">
    <property type="term" value="F:magnesium ion binding"/>
    <property type="evidence" value="ECO:0007669"/>
    <property type="project" value="UniProtKB-UniRule"/>
</dbReference>
<evidence type="ECO:0000313" key="15">
    <source>
        <dbReference type="EMBL" id="AUB59301.1"/>
    </source>
</evidence>
<evidence type="ECO:0000256" key="10">
    <source>
        <dbReference type="ARBA" id="ARBA00061433"/>
    </source>
</evidence>
<feature type="active site" evidence="11">
    <location>
        <position position="186"/>
    </location>
</feature>
<dbReference type="EMBL" id="CP017766">
    <property type="protein sequence ID" value="AUB54701.1"/>
    <property type="molecule type" value="Genomic_DNA"/>
</dbReference>
<keyword evidence="6 11" id="KW-0418">Kinase</keyword>
<keyword evidence="17" id="KW-1185">Reference proteome</keyword>
<comment type="similarity">
    <text evidence="10 11">Belongs to the ribose-phosphate pyrophosphokinase family. Class III (archaeal) subfamily.</text>
</comment>
<evidence type="ECO:0000256" key="1">
    <source>
        <dbReference type="ARBA" id="ARBA00022490"/>
    </source>
</evidence>
<feature type="binding site" evidence="11">
    <location>
        <begin position="91"/>
        <end position="92"/>
    </location>
    <ligand>
        <name>ATP</name>
        <dbReference type="ChEBI" id="CHEBI:30616"/>
    </ligand>
</feature>
<evidence type="ECO:0000313" key="16">
    <source>
        <dbReference type="EMBL" id="NMO08859.1"/>
    </source>
</evidence>
<dbReference type="Gene3D" id="3.40.50.2020">
    <property type="match status" value="2"/>
</dbReference>
<dbReference type="InterPro" id="IPR029057">
    <property type="entry name" value="PRTase-like"/>
</dbReference>
<dbReference type="PANTHER" id="PTHR10210">
    <property type="entry name" value="RIBOSE-PHOSPHATE DIPHOSPHOKINASE FAMILY MEMBER"/>
    <property type="match status" value="1"/>
</dbReference>
<dbReference type="GO" id="GO:0005737">
    <property type="term" value="C:cytoplasm"/>
    <property type="evidence" value="ECO:0007669"/>
    <property type="project" value="UniProtKB-SubCell"/>
</dbReference>
<evidence type="ECO:0000256" key="2">
    <source>
        <dbReference type="ARBA" id="ARBA00022679"/>
    </source>
</evidence>
<dbReference type="Proteomes" id="UP000591058">
    <property type="component" value="Unassembled WGS sequence"/>
</dbReference>
<dbReference type="InterPro" id="IPR005946">
    <property type="entry name" value="Rib-P_diPkinase"/>
</dbReference>
<dbReference type="InterPro" id="IPR000836">
    <property type="entry name" value="PRTase_dom"/>
</dbReference>
<dbReference type="GO" id="GO:0005524">
    <property type="term" value="F:ATP binding"/>
    <property type="evidence" value="ECO:0007669"/>
    <property type="project" value="UniProtKB-KW"/>
</dbReference>
<dbReference type="InterPro" id="IPR029099">
    <property type="entry name" value="Pribosyltran_N"/>
</dbReference>
<dbReference type="NCBIfam" id="TIGR01251">
    <property type="entry name" value="ribP_PPkin"/>
    <property type="match status" value="1"/>
</dbReference>
<dbReference type="Proteomes" id="UP000232631">
    <property type="component" value="Chromosome"/>
</dbReference>
<dbReference type="PANTHER" id="PTHR10210:SF32">
    <property type="entry name" value="RIBOSE-PHOSPHATE PYROPHOSPHOKINASE 2"/>
    <property type="match status" value="1"/>
</dbReference>
<reference evidence="17 18" key="1">
    <citation type="submission" date="2016-10" db="EMBL/GenBank/DDBJ databases">
        <title>Comparative genomics between deep and shallow subseafloor isolates.</title>
        <authorList>
            <person name="Ishii S."/>
            <person name="Miller J.R."/>
            <person name="Sutton G."/>
            <person name="Suzuki S."/>
            <person name="Methe B."/>
            <person name="Inagaki F."/>
            <person name="Imachi H."/>
        </authorList>
    </citation>
    <scope>NUCLEOTIDE SEQUENCE [LARGE SCALE GENOMIC DNA]</scope>
    <source>
        <strain evidence="15 17">A8p</strain>
        <strain evidence="14 18">MO-MB1</strain>
    </source>
</reference>
<feature type="domain" description="Ribose-phosphate pyrophosphokinase N-terminal" evidence="13">
    <location>
        <begin position="1"/>
        <end position="115"/>
    </location>
</feature>
<gene>
    <name evidence="11" type="primary">prs</name>
    <name evidence="14" type="ORF">BK007_00790</name>
    <name evidence="15" type="ORF">BK009_00550</name>
    <name evidence="16" type="ORF">HG719_03275</name>
</gene>
<comment type="pathway">
    <text evidence="11">Metabolic intermediate biosynthesis; 5-phospho-alpha-D-ribose 1-diphosphate biosynthesis; 5-phospho-alpha-D-ribose 1-diphosphate from D-ribose 5-phosphate (route I): step 1/1.</text>
</comment>
<dbReference type="Pfam" id="PF13793">
    <property type="entry name" value="Pribosyltran_N"/>
    <property type="match status" value="1"/>
</dbReference>
<evidence type="ECO:0000256" key="7">
    <source>
        <dbReference type="ARBA" id="ARBA00022840"/>
    </source>
</evidence>
<keyword evidence="8 11" id="KW-0460">Magnesium</keyword>
<evidence type="ECO:0000256" key="3">
    <source>
        <dbReference type="ARBA" id="ARBA00022723"/>
    </source>
</evidence>
<dbReference type="RefSeq" id="WP_100904676.1">
    <property type="nucleotide sequence ID" value="NZ_CP017766.1"/>
</dbReference>
<keyword evidence="7 11" id="KW-0067">ATP-binding</keyword>
<dbReference type="KEGG" id="msub:BK009_00550"/>
<keyword evidence="4 11" id="KW-0545">Nucleotide biosynthesis</keyword>
<feature type="binding site" evidence="11">
    <location>
        <position position="188"/>
    </location>
    <ligand>
        <name>D-ribose 5-phosphate</name>
        <dbReference type="ChEBI" id="CHEBI:78346"/>
    </ligand>
</feature>
<dbReference type="GO" id="GO:0016301">
    <property type="term" value="F:kinase activity"/>
    <property type="evidence" value="ECO:0007669"/>
    <property type="project" value="UniProtKB-KW"/>
</dbReference>
<feature type="binding site" evidence="11">
    <location>
        <begin position="33"/>
        <end position="35"/>
    </location>
    <ligand>
        <name>ATP</name>
        <dbReference type="ChEBI" id="CHEBI:30616"/>
    </ligand>
</feature>
<dbReference type="AlphaFoldDB" id="A0A2H4V9D5"/>
<proteinExistence type="inferred from homology"/>
<evidence type="ECO:0000259" key="13">
    <source>
        <dbReference type="Pfam" id="PF13793"/>
    </source>
</evidence>
<evidence type="ECO:0000256" key="11">
    <source>
        <dbReference type="HAMAP-Rule" id="MF_00583"/>
    </source>
</evidence>
<dbReference type="SUPFAM" id="SSF53271">
    <property type="entry name" value="PRTase-like"/>
    <property type="match status" value="1"/>
</dbReference>
<dbReference type="GO" id="GO:0004749">
    <property type="term" value="F:ribose phosphate diphosphokinase activity"/>
    <property type="evidence" value="ECO:0007669"/>
    <property type="project" value="UniProtKB-UniRule"/>
</dbReference>
<dbReference type="EMBL" id="CP017768">
    <property type="protein sequence ID" value="AUB59301.1"/>
    <property type="molecule type" value="Genomic_DNA"/>
</dbReference>
<dbReference type="GeneID" id="35124036"/>
<evidence type="ECO:0000313" key="17">
    <source>
        <dbReference type="Proteomes" id="UP000232631"/>
    </source>
</evidence>
<dbReference type="Proteomes" id="UP000232806">
    <property type="component" value="Chromosome"/>
</dbReference>
<dbReference type="GO" id="GO:0002189">
    <property type="term" value="C:ribose phosphate diphosphokinase complex"/>
    <property type="evidence" value="ECO:0007669"/>
    <property type="project" value="TreeGrafter"/>
</dbReference>
<comment type="cofactor">
    <cofactor evidence="11">
        <name>Mg(2+)</name>
        <dbReference type="ChEBI" id="CHEBI:18420"/>
    </cofactor>
    <text evidence="11">Binds 2 Mg(2+) ions per subunit.</text>
</comment>
<dbReference type="GO" id="GO:0006164">
    <property type="term" value="P:purine nucleotide biosynthetic process"/>
    <property type="evidence" value="ECO:0007669"/>
    <property type="project" value="TreeGrafter"/>
</dbReference>
<dbReference type="GO" id="GO:0006015">
    <property type="term" value="P:5-phosphoribose 1-diphosphate biosynthetic process"/>
    <property type="evidence" value="ECO:0007669"/>
    <property type="project" value="UniProtKB-UniRule"/>
</dbReference>
<evidence type="ECO:0000313" key="19">
    <source>
        <dbReference type="Proteomes" id="UP000591058"/>
    </source>
</evidence>
<evidence type="ECO:0000256" key="9">
    <source>
        <dbReference type="ARBA" id="ARBA00049535"/>
    </source>
</evidence>
<dbReference type="SMART" id="SM01400">
    <property type="entry name" value="Pribosyltran_N"/>
    <property type="match status" value="1"/>
</dbReference>
<feature type="domain" description="Phosphoribosyltransferase" evidence="12">
    <location>
        <begin position="139"/>
        <end position="242"/>
    </location>
</feature>
<comment type="catalytic activity">
    <reaction evidence="9 11">
        <text>D-ribose 5-phosphate + ATP = 5-phospho-alpha-D-ribose 1-diphosphate + AMP + H(+)</text>
        <dbReference type="Rhea" id="RHEA:15609"/>
        <dbReference type="ChEBI" id="CHEBI:15378"/>
        <dbReference type="ChEBI" id="CHEBI:30616"/>
        <dbReference type="ChEBI" id="CHEBI:58017"/>
        <dbReference type="ChEBI" id="CHEBI:78346"/>
        <dbReference type="ChEBI" id="CHEBI:456215"/>
        <dbReference type="EC" id="2.7.6.1"/>
    </reaction>
</comment>
<evidence type="ECO:0000259" key="12">
    <source>
        <dbReference type="Pfam" id="PF00156"/>
    </source>
</evidence>
<evidence type="ECO:0000256" key="8">
    <source>
        <dbReference type="ARBA" id="ARBA00022842"/>
    </source>
</evidence>
<accession>A0A2H4VMH6</accession>
<feature type="binding site" evidence="11">
    <location>
        <begin position="216"/>
        <end position="220"/>
    </location>
    <ligand>
        <name>D-ribose 5-phosphate</name>
        <dbReference type="ChEBI" id="CHEBI:78346"/>
    </ligand>
</feature>
<dbReference type="FunFam" id="3.40.50.2020:FF:000074">
    <property type="entry name" value="Ribose-phosphate pyrophosphokinase"/>
    <property type="match status" value="1"/>
</dbReference>
<dbReference type="EMBL" id="JABBYL010000011">
    <property type="protein sequence ID" value="NMO08859.1"/>
    <property type="molecule type" value="Genomic_DNA"/>
</dbReference>
<comment type="subcellular location">
    <subcellularLocation>
        <location evidence="11">Cytoplasm</location>
    </subcellularLocation>
</comment>
<accession>A0A2H4V9D5</accession>
<feature type="binding site" evidence="11">
    <location>
        <position position="163"/>
    </location>
    <ligand>
        <name>Mg(2+)</name>
        <dbReference type="ChEBI" id="CHEBI:18420"/>
        <label>2</label>
    </ligand>
</feature>
<keyword evidence="5 11" id="KW-0547">Nucleotide-binding</keyword>
<keyword evidence="3 11" id="KW-0479">Metal-binding</keyword>
<evidence type="ECO:0000256" key="5">
    <source>
        <dbReference type="ARBA" id="ARBA00022741"/>
    </source>
</evidence>
<organism evidence="14 18">
    <name type="scientific">Methanobacterium subterraneum</name>
    <dbReference type="NCBI Taxonomy" id="59277"/>
    <lineage>
        <taxon>Archaea</taxon>
        <taxon>Methanobacteriati</taxon>
        <taxon>Methanobacteriota</taxon>
        <taxon>Methanomada group</taxon>
        <taxon>Methanobacteria</taxon>
        <taxon>Methanobacteriales</taxon>
        <taxon>Methanobacteriaceae</taxon>
        <taxon>Methanobacterium</taxon>
    </lineage>
</organism>
<dbReference type="EC" id="2.7.6.1" evidence="11"/>
<dbReference type="Pfam" id="PF00156">
    <property type="entry name" value="Pribosyltran"/>
    <property type="match status" value="1"/>
</dbReference>
<keyword evidence="2 11" id="KW-0808">Transferase</keyword>
<sequence>MIIGGSSSQKLAANIAHEMDDVLCPIETRKFPDGERYLRIKGDVEDDVVVVQSTGYPQDENLMELFLILKTLREMDITNIRTVIPYFGYGRQEKSFNKGEAVSARVVCQLIEFAGASSVYSMNLHEQGICDLFNIPAYNLSAMPAIADYVKNNVEDPVIIAPDKGALGFAQEIAQILNCESDYLEKIRLSPEKVETKPKNLDVDGRDAVIIDDIISTGGTIVNACGILTEHHASKIIVGCVHPVLVGDALLKIFSAGADDVVGTNTLKSEVSNVSVASLVADALKMDNNLG</sequence>
<dbReference type="CDD" id="cd06223">
    <property type="entry name" value="PRTases_typeI"/>
    <property type="match status" value="1"/>
</dbReference>
<evidence type="ECO:0000256" key="4">
    <source>
        <dbReference type="ARBA" id="ARBA00022727"/>
    </source>
</evidence>
<name>A0A2H4V9D5_9EURY</name>
<feature type="binding site" evidence="11">
    <location>
        <position position="212"/>
    </location>
    <ligand>
        <name>D-ribose 5-phosphate</name>
        <dbReference type="ChEBI" id="CHEBI:78346"/>
    </ligand>
</feature>
<feature type="binding site" evidence="11">
    <location>
        <position position="125"/>
    </location>
    <ligand>
        <name>Mg(2+)</name>
        <dbReference type="ChEBI" id="CHEBI:18420"/>
        <label>1</label>
    </ligand>
</feature>
<comment type="function">
    <text evidence="11">Involved in the biosynthesis of the central metabolite phospho-alpha-D-ribosyl-1-pyrophosphate (PRPP) via the transfer of pyrophosphoryl group from ATP to 1-hydroxyl of ribose-5-phosphate (Rib-5-P).</text>
</comment>
<evidence type="ECO:0000256" key="6">
    <source>
        <dbReference type="ARBA" id="ARBA00022777"/>
    </source>
</evidence>
<dbReference type="HAMAP" id="MF_00583_A">
    <property type="entry name" value="RibP_PPkinase_A"/>
    <property type="match status" value="1"/>
</dbReference>
<dbReference type="OrthoDB" id="371997at2157"/>
<keyword evidence="1 11" id="KW-0963">Cytoplasm</keyword>
<dbReference type="InterPro" id="IPR037514">
    <property type="entry name" value="Rib-P_diPkinase_arc"/>
</dbReference>
<dbReference type="NCBIfam" id="NF002095">
    <property type="entry name" value="PRK00934.1"/>
    <property type="match status" value="1"/>
</dbReference>